<dbReference type="Proteomes" id="UP000308600">
    <property type="component" value="Unassembled WGS sequence"/>
</dbReference>
<organism evidence="1 2">
    <name type="scientific">Pluteus cervinus</name>
    <dbReference type="NCBI Taxonomy" id="181527"/>
    <lineage>
        <taxon>Eukaryota</taxon>
        <taxon>Fungi</taxon>
        <taxon>Dikarya</taxon>
        <taxon>Basidiomycota</taxon>
        <taxon>Agaricomycotina</taxon>
        <taxon>Agaricomycetes</taxon>
        <taxon>Agaricomycetidae</taxon>
        <taxon>Agaricales</taxon>
        <taxon>Pluteineae</taxon>
        <taxon>Pluteaceae</taxon>
        <taxon>Pluteus</taxon>
    </lineage>
</organism>
<name>A0ACD3B5T0_9AGAR</name>
<proteinExistence type="predicted"/>
<evidence type="ECO:0000313" key="2">
    <source>
        <dbReference type="Proteomes" id="UP000308600"/>
    </source>
</evidence>
<sequence length="99" mass="11381">MVDFSSSVSWASTTFLELDADLLHEISGTTEILEIGCLISELGFILLPLICRVFWGTYSTFSFTLLRSQYQLFTTESDNNCPHQMTPRFPVWTCYRILN</sequence>
<dbReference type="EMBL" id="ML208276">
    <property type="protein sequence ID" value="TFK73344.1"/>
    <property type="molecule type" value="Genomic_DNA"/>
</dbReference>
<reference evidence="1 2" key="1">
    <citation type="journal article" date="2019" name="Nat. Ecol. Evol.">
        <title>Megaphylogeny resolves global patterns of mushroom evolution.</title>
        <authorList>
            <person name="Varga T."/>
            <person name="Krizsan K."/>
            <person name="Foldi C."/>
            <person name="Dima B."/>
            <person name="Sanchez-Garcia M."/>
            <person name="Sanchez-Ramirez S."/>
            <person name="Szollosi G.J."/>
            <person name="Szarkandi J.G."/>
            <person name="Papp V."/>
            <person name="Albert L."/>
            <person name="Andreopoulos W."/>
            <person name="Angelini C."/>
            <person name="Antonin V."/>
            <person name="Barry K.W."/>
            <person name="Bougher N.L."/>
            <person name="Buchanan P."/>
            <person name="Buyck B."/>
            <person name="Bense V."/>
            <person name="Catcheside P."/>
            <person name="Chovatia M."/>
            <person name="Cooper J."/>
            <person name="Damon W."/>
            <person name="Desjardin D."/>
            <person name="Finy P."/>
            <person name="Geml J."/>
            <person name="Haridas S."/>
            <person name="Hughes K."/>
            <person name="Justo A."/>
            <person name="Karasinski D."/>
            <person name="Kautmanova I."/>
            <person name="Kiss B."/>
            <person name="Kocsube S."/>
            <person name="Kotiranta H."/>
            <person name="LaButti K.M."/>
            <person name="Lechner B.E."/>
            <person name="Liimatainen K."/>
            <person name="Lipzen A."/>
            <person name="Lukacs Z."/>
            <person name="Mihaltcheva S."/>
            <person name="Morgado L.N."/>
            <person name="Niskanen T."/>
            <person name="Noordeloos M.E."/>
            <person name="Ohm R.A."/>
            <person name="Ortiz-Santana B."/>
            <person name="Ovrebo C."/>
            <person name="Racz N."/>
            <person name="Riley R."/>
            <person name="Savchenko A."/>
            <person name="Shiryaev A."/>
            <person name="Soop K."/>
            <person name="Spirin V."/>
            <person name="Szebenyi C."/>
            <person name="Tomsovsky M."/>
            <person name="Tulloss R.E."/>
            <person name="Uehling J."/>
            <person name="Grigoriev I.V."/>
            <person name="Vagvolgyi C."/>
            <person name="Papp T."/>
            <person name="Martin F.M."/>
            <person name="Miettinen O."/>
            <person name="Hibbett D.S."/>
            <person name="Nagy L.G."/>
        </authorList>
    </citation>
    <scope>NUCLEOTIDE SEQUENCE [LARGE SCALE GENOMIC DNA]</scope>
    <source>
        <strain evidence="1 2">NL-1719</strain>
    </source>
</reference>
<accession>A0ACD3B5T0</accession>
<protein>
    <submittedName>
        <fullName evidence="1">Uncharacterized protein</fullName>
    </submittedName>
</protein>
<keyword evidence="2" id="KW-1185">Reference proteome</keyword>
<gene>
    <name evidence="1" type="ORF">BDN72DRAFT_834746</name>
</gene>
<evidence type="ECO:0000313" key="1">
    <source>
        <dbReference type="EMBL" id="TFK73344.1"/>
    </source>
</evidence>